<evidence type="ECO:0000313" key="5">
    <source>
        <dbReference type="EMBL" id="TKS72195.1"/>
    </source>
</evidence>
<keyword evidence="2 3" id="KW-0342">GTP-binding</keyword>
<dbReference type="GO" id="GO:0060170">
    <property type="term" value="C:ciliary membrane"/>
    <property type="evidence" value="ECO:0007669"/>
    <property type="project" value="TreeGrafter"/>
</dbReference>
<protein>
    <submittedName>
        <fullName evidence="5">ADP-ribosylation factor-like protein 13B</fullName>
    </submittedName>
</protein>
<organism evidence="5 6">
    <name type="scientific">Collichthys lucidus</name>
    <name type="common">Big head croaker</name>
    <name type="synonym">Sciaena lucida</name>
    <dbReference type="NCBI Taxonomy" id="240159"/>
    <lineage>
        <taxon>Eukaryota</taxon>
        <taxon>Metazoa</taxon>
        <taxon>Chordata</taxon>
        <taxon>Craniata</taxon>
        <taxon>Vertebrata</taxon>
        <taxon>Euteleostomi</taxon>
        <taxon>Actinopterygii</taxon>
        <taxon>Neopterygii</taxon>
        <taxon>Teleostei</taxon>
        <taxon>Neoteleostei</taxon>
        <taxon>Acanthomorphata</taxon>
        <taxon>Eupercaria</taxon>
        <taxon>Sciaenidae</taxon>
        <taxon>Collichthys</taxon>
    </lineage>
</organism>
<dbReference type="GO" id="GO:0003924">
    <property type="term" value="F:GTPase activity"/>
    <property type="evidence" value="ECO:0007669"/>
    <property type="project" value="InterPro"/>
</dbReference>
<dbReference type="SUPFAM" id="SSF52540">
    <property type="entry name" value="P-loop containing nucleoside triphosphate hydrolases"/>
    <property type="match status" value="1"/>
</dbReference>
<dbReference type="GO" id="GO:0097730">
    <property type="term" value="C:non-motile cilium"/>
    <property type="evidence" value="ECO:0007669"/>
    <property type="project" value="TreeGrafter"/>
</dbReference>
<evidence type="ECO:0000313" key="6">
    <source>
        <dbReference type="Proteomes" id="UP000298787"/>
    </source>
</evidence>
<dbReference type="PANTHER" id="PTHR46090:SF4">
    <property type="entry name" value="ADP RIBOSYLATION FACTOR LIKE GTPASE 13A"/>
    <property type="match status" value="1"/>
</dbReference>
<dbReference type="Pfam" id="PF00025">
    <property type="entry name" value="Arf"/>
    <property type="match status" value="1"/>
</dbReference>
<name>A0A4U5UFU2_COLLU</name>
<evidence type="ECO:0000256" key="4">
    <source>
        <dbReference type="SAM" id="MobiDB-lite"/>
    </source>
</evidence>
<evidence type="ECO:0000256" key="3">
    <source>
        <dbReference type="PIRSR" id="PIRSR606689-1"/>
    </source>
</evidence>
<dbReference type="SMART" id="SM00177">
    <property type="entry name" value="ARF"/>
    <property type="match status" value="1"/>
</dbReference>
<dbReference type="InterPro" id="IPR051995">
    <property type="entry name" value="Ciliary_GTPase"/>
</dbReference>
<dbReference type="Gene3D" id="3.40.50.300">
    <property type="entry name" value="P-loop containing nucleotide triphosphate hydrolases"/>
    <property type="match status" value="1"/>
</dbReference>
<dbReference type="GO" id="GO:1905515">
    <property type="term" value="P:non-motile cilium assembly"/>
    <property type="evidence" value="ECO:0007669"/>
    <property type="project" value="TreeGrafter"/>
</dbReference>
<feature type="region of interest" description="Disordered" evidence="4">
    <location>
        <begin position="184"/>
        <end position="326"/>
    </location>
</feature>
<keyword evidence="6" id="KW-1185">Reference proteome</keyword>
<gene>
    <name evidence="5" type="ORF">D9C73_006269</name>
</gene>
<dbReference type="AlphaFoldDB" id="A0A4U5UFU2"/>
<dbReference type="PRINTS" id="PR00328">
    <property type="entry name" value="SAR1GTPBP"/>
</dbReference>
<feature type="compositionally biased region" description="Basic and acidic residues" evidence="4">
    <location>
        <begin position="262"/>
        <end position="272"/>
    </location>
</feature>
<dbReference type="GO" id="GO:0005525">
    <property type="term" value="F:GTP binding"/>
    <property type="evidence" value="ECO:0007669"/>
    <property type="project" value="UniProtKB-KW"/>
</dbReference>
<feature type="binding site" evidence="3">
    <location>
        <position position="54"/>
    </location>
    <ligand>
        <name>GTP</name>
        <dbReference type="ChEBI" id="CHEBI:37565"/>
    </ligand>
</feature>
<accession>A0A4U5UFU2</accession>
<dbReference type="PROSITE" id="PS51417">
    <property type="entry name" value="ARF"/>
    <property type="match status" value="1"/>
</dbReference>
<dbReference type="EMBL" id="CM014083">
    <property type="protein sequence ID" value="TKS72195.1"/>
    <property type="molecule type" value="Genomic_DNA"/>
</dbReference>
<feature type="binding site" evidence="3">
    <location>
        <begin position="110"/>
        <end position="113"/>
    </location>
    <ligand>
        <name>GTP</name>
        <dbReference type="ChEBI" id="CHEBI:37565"/>
    </ligand>
</feature>
<sequence>MVATVHTFLTSSKNVQPDEQLLHLGFQNTGANQGCIRNELRVENYLVTLLDVGGSAESRVAWRELYGEAHGIIFVVDSSDRQRIKEVKEVLGDLLKQSRVAGKPILVLANKQDKMNALLGSELIEILSLEKLVNQSRSLCHIEPCSALMDLRRWSDRKTLRGLRWLLRAVCLDYPDLCTRVAQDSKRPLESREREKNWKTEKVRKKTKGERTRSSKSDIHQVHRPKDKEKKIKGEGKLQPIRNMLHKETTLKQKLKKKKSVKVREGEKDHVEASVQEEEEERDGNNGAQENSGHREKASSALITPKKGKLKRSTKEKKETVDVPESLDNDEKALKAKGEKKKKKKVVKVKRKNKINTEEMPGAYSEPVDLSATFDLYRKAILALKERQGQ</sequence>
<dbReference type="STRING" id="240159.A0A4U5UFU2"/>
<dbReference type="InterPro" id="IPR027417">
    <property type="entry name" value="P-loop_NTPase"/>
</dbReference>
<keyword evidence="1 3" id="KW-0547">Nucleotide-binding</keyword>
<dbReference type="PANTHER" id="PTHR46090">
    <property type="entry name" value="ADP-RIBOSYLATION FACTOR-LIKE PROTEIN 13B"/>
    <property type="match status" value="1"/>
</dbReference>
<proteinExistence type="predicted"/>
<feature type="compositionally biased region" description="Basic residues" evidence="4">
    <location>
        <begin position="306"/>
        <end position="315"/>
    </location>
</feature>
<dbReference type="GO" id="GO:0097500">
    <property type="term" value="P:receptor localization to non-motile cilium"/>
    <property type="evidence" value="ECO:0007669"/>
    <property type="project" value="TreeGrafter"/>
</dbReference>
<feature type="compositionally biased region" description="Basic and acidic residues" evidence="4">
    <location>
        <begin position="209"/>
        <end position="236"/>
    </location>
</feature>
<evidence type="ECO:0000256" key="2">
    <source>
        <dbReference type="ARBA" id="ARBA00023134"/>
    </source>
</evidence>
<reference evidence="5 6" key="1">
    <citation type="submission" date="2019-01" db="EMBL/GenBank/DDBJ databases">
        <title>Genome Assembly of Collichthys lucidus.</title>
        <authorList>
            <person name="Cai M."/>
            <person name="Xiao S."/>
        </authorList>
    </citation>
    <scope>NUCLEOTIDE SEQUENCE [LARGE SCALE GENOMIC DNA]</scope>
    <source>
        <strain evidence="5">JT15FE1705JMU</strain>
        <tissue evidence="5">Muscle</tissue>
    </source>
</reference>
<dbReference type="Proteomes" id="UP000298787">
    <property type="component" value="Chromosome 6"/>
</dbReference>
<evidence type="ECO:0000256" key="1">
    <source>
        <dbReference type="ARBA" id="ARBA00022741"/>
    </source>
</evidence>
<feature type="compositionally biased region" description="Basic and acidic residues" evidence="4">
    <location>
        <begin position="184"/>
        <end position="201"/>
    </location>
</feature>
<dbReference type="InterPro" id="IPR006689">
    <property type="entry name" value="Small_GTPase_ARF/SAR"/>
</dbReference>
<dbReference type="SMART" id="SM00178">
    <property type="entry name" value="SAR"/>
    <property type="match status" value="1"/>
</dbReference>